<feature type="coiled-coil region" evidence="1">
    <location>
        <begin position="155"/>
        <end position="198"/>
    </location>
</feature>
<name>A0A2P8CFT4_9BACT</name>
<evidence type="ECO:0000313" key="2">
    <source>
        <dbReference type="EMBL" id="GET23370.1"/>
    </source>
</evidence>
<proteinExistence type="predicted"/>
<gene>
    <name evidence="3" type="ORF">CLV93_103244</name>
    <name evidence="2" type="ORF">JCM18694_36160</name>
</gene>
<sequence length="352" mass="40662">MESLKDLIYFDIEKAKSLISQLNEGLISEISRAVEDESEDNAGLGFDVKIIKGNLGEKSREKTIKTEKISLYHEMLNSIEANLSNNKLLTHLNEKFGETGLSFNDFMEEIPNYSYIKAAGWGGFEDFERFKRILSNFNDIQRLIYESQLLENPELIALQEQLANAKKAANLNNERNIRAKELAKIKAIEKNLDRLLKEETEIHLFDEGWIEKVKTFLDTFSPNRLNFRLLPLDDFSEFQILANLKAKYMLDGSFENTIFTYGSKPNIKLTILGIITSCPRREDIRVNHSDEFLAFDESELSDESHFDKAFRNVFDSFEAFEKFFFVPNYPKIAISPIAIYREVKIKGNTITT</sequence>
<accession>A0A2P8CFT4</accession>
<evidence type="ECO:0000313" key="4">
    <source>
        <dbReference type="Proteomes" id="UP000240621"/>
    </source>
</evidence>
<dbReference type="Proteomes" id="UP000240621">
    <property type="component" value="Unassembled WGS sequence"/>
</dbReference>
<dbReference type="RefSeq" id="WP_106541658.1">
    <property type="nucleotide sequence ID" value="NZ_BLAU01000001.1"/>
</dbReference>
<keyword evidence="5" id="KW-1185">Reference proteome</keyword>
<evidence type="ECO:0000313" key="5">
    <source>
        <dbReference type="Proteomes" id="UP000396862"/>
    </source>
</evidence>
<protein>
    <submittedName>
        <fullName evidence="3">Uncharacterized protein</fullName>
    </submittedName>
</protein>
<dbReference type="EMBL" id="PYGC01000003">
    <property type="protein sequence ID" value="PSK83828.1"/>
    <property type="molecule type" value="Genomic_DNA"/>
</dbReference>
<dbReference type="Pfam" id="PF19952">
    <property type="entry name" value="DUF6414"/>
    <property type="match status" value="1"/>
</dbReference>
<dbReference type="AlphaFoldDB" id="A0A2P8CFT4"/>
<comment type="caution">
    <text evidence="3">The sequence shown here is derived from an EMBL/GenBank/DDBJ whole genome shotgun (WGS) entry which is preliminary data.</text>
</comment>
<keyword evidence="1" id="KW-0175">Coiled coil</keyword>
<evidence type="ECO:0000256" key="1">
    <source>
        <dbReference type="SAM" id="Coils"/>
    </source>
</evidence>
<dbReference type="Proteomes" id="UP000396862">
    <property type="component" value="Unassembled WGS sequence"/>
</dbReference>
<dbReference type="InterPro" id="IPR045633">
    <property type="entry name" value="DUF6414"/>
</dbReference>
<reference evidence="3 4" key="1">
    <citation type="submission" date="2018-03" db="EMBL/GenBank/DDBJ databases">
        <title>Genomic Encyclopedia of Archaeal and Bacterial Type Strains, Phase II (KMG-II): from individual species to whole genera.</title>
        <authorList>
            <person name="Goeker M."/>
        </authorList>
    </citation>
    <scope>NUCLEOTIDE SEQUENCE [LARGE SCALE GENOMIC DNA]</scope>
    <source>
        <strain evidence="3 4">DSM 27267</strain>
    </source>
</reference>
<dbReference type="OrthoDB" id="6192452at2"/>
<reference evidence="2 5" key="2">
    <citation type="submission" date="2019-10" db="EMBL/GenBank/DDBJ databases">
        <title>Prolixibacter strains distinguished by the presence of nitrate reductase genes were adept at nitrate-dependent anaerobic corrosion of metallic iron and carbon steel.</title>
        <authorList>
            <person name="Iino T."/>
            <person name="Shono N."/>
            <person name="Ito K."/>
            <person name="Nakamura R."/>
            <person name="Sueoka K."/>
            <person name="Harayama S."/>
            <person name="Ohkuma M."/>
        </authorList>
    </citation>
    <scope>NUCLEOTIDE SEQUENCE [LARGE SCALE GENOMIC DNA]</scope>
    <source>
        <strain evidence="2 5">MIC1-1</strain>
    </source>
</reference>
<dbReference type="EMBL" id="BLAU01000001">
    <property type="protein sequence ID" value="GET23370.1"/>
    <property type="molecule type" value="Genomic_DNA"/>
</dbReference>
<organism evidence="3 4">
    <name type="scientific">Prolixibacter denitrificans</name>
    <dbReference type="NCBI Taxonomy" id="1541063"/>
    <lineage>
        <taxon>Bacteria</taxon>
        <taxon>Pseudomonadati</taxon>
        <taxon>Bacteroidota</taxon>
        <taxon>Bacteroidia</taxon>
        <taxon>Marinilabiliales</taxon>
        <taxon>Prolixibacteraceae</taxon>
        <taxon>Prolixibacter</taxon>
    </lineage>
</organism>
<evidence type="ECO:0000313" key="3">
    <source>
        <dbReference type="EMBL" id="PSK83828.1"/>
    </source>
</evidence>